<proteinExistence type="predicted"/>
<evidence type="ECO:0000256" key="1">
    <source>
        <dbReference type="ARBA" id="ARBA00022723"/>
    </source>
</evidence>
<keyword evidence="1" id="KW-0479">Metal-binding</keyword>
<feature type="compositionally biased region" description="Basic residues" evidence="4">
    <location>
        <begin position="1"/>
        <end position="11"/>
    </location>
</feature>
<dbReference type="GO" id="GO:0008270">
    <property type="term" value="F:zinc ion binding"/>
    <property type="evidence" value="ECO:0007669"/>
    <property type="project" value="UniProtKB-KW"/>
</dbReference>
<sequence>MMWGGRRREKKKSTQEKKVPKSESVVDAGPWECTRCTFLNTSGKATECSVCGTERPKNVRAKRPSVTQRSRTAVPAAFPSVFSIKPEAKRQIASKDYSDELARMRDMGLGDSSKNLAALYAADGDVARAVDRVLMQS</sequence>
<evidence type="ECO:0000256" key="4">
    <source>
        <dbReference type="SAM" id="MobiDB-lite"/>
    </source>
</evidence>
<evidence type="ECO:0000256" key="3">
    <source>
        <dbReference type="ARBA" id="ARBA00022833"/>
    </source>
</evidence>
<keyword evidence="2" id="KW-0863">Zinc-finger</keyword>
<evidence type="ECO:0000259" key="5">
    <source>
        <dbReference type="PROSITE" id="PS50030"/>
    </source>
</evidence>
<organism evidence="7">
    <name type="scientific">Lotharella globosa</name>
    <dbReference type="NCBI Taxonomy" id="91324"/>
    <lineage>
        <taxon>Eukaryota</taxon>
        <taxon>Sar</taxon>
        <taxon>Rhizaria</taxon>
        <taxon>Cercozoa</taxon>
        <taxon>Chlorarachniophyceae</taxon>
        <taxon>Lotharella</taxon>
    </lineage>
</organism>
<evidence type="ECO:0000256" key="2">
    <source>
        <dbReference type="ARBA" id="ARBA00022771"/>
    </source>
</evidence>
<dbReference type="Gene3D" id="2.30.30.380">
    <property type="entry name" value="Zn-finger domain of Sec23/24"/>
    <property type="match status" value="1"/>
</dbReference>
<dbReference type="InterPro" id="IPR009060">
    <property type="entry name" value="UBA-like_sf"/>
</dbReference>
<keyword evidence="3" id="KW-0862">Zinc</keyword>
<dbReference type="InterPro" id="IPR001876">
    <property type="entry name" value="Znf_RanBP2"/>
</dbReference>
<gene>
    <name evidence="6" type="ORF">LGLO00237_LOCUS19271</name>
    <name evidence="7" type="ORF">LGLO00237_LOCUS19272</name>
</gene>
<dbReference type="SMART" id="SM00165">
    <property type="entry name" value="UBA"/>
    <property type="match status" value="1"/>
</dbReference>
<dbReference type="EMBL" id="HBIV01026891">
    <property type="protein sequence ID" value="CAE0667649.1"/>
    <property type="molecule type" value="Transcribed_RNA"/>
</dbReference>
<dbReference type="SMART" id="SM00547">
    <property type="entry name" value="ZnF_RBZ"/>
    <property type="match status" value="1"/>
</dbReference>
<evidence type="ECO:0000313" key="7">
    <source>
        <dbReference type="EMBL" id="CAE0667649.1"/>
    </source>
</evidence>
<accession>A0A6V3NZ23</accession>
<dbReference type="Gene3D" id="1.10.8.10">
    <property type="entry name" value="DNA helicase RuvA subunit, C-terminal domain"/>
    <property type="match status" value="1"/>
</dbReference>
<feature type="domain" description="UBA" evidence="5">
    <location>
        <begin position="94"/>
        <end position="136"/>
    </location>
</feature>
<reference evidence="7" key="1">
    <citation type="submission" date="2021-01" db="EMBL/GenBank/DDBJ databases">
        <authorList>
            <person name="Corre E."/>
            <person name="Pelletier E."/>
            <person name="Niang G."/>
            <person name="Scheremetjew M."/>
            <person name="Finn R."/>
            <person name="Kale V."/>
            <person name="Holt S."/>
            <person name="Cochrane G."/>
            <person name="Meng A."/>
            <person name="Brown T."/>
            <person name="Cohen L."/>
        </authorList>
    </citation>
    <scope>NUCLEOTIDE SEQUENCE</scope>
    <source>
        <strain evidence="7">CCCM811</strain>
    </source>
</reference>
<feature type="region of interest" description="Disordered" evidence="4">
    <location>
        <begin position="1"/>
        <end position="26"/>
    </location>
</feature>
<name>A0A6V3NZ23_9EUKA</name>
<dbReference type="AlphaFoldDB" id="A0A6V3NZ23"/>
<feature type="compositionally biased region" description="Basic and acidic residues" evidence="4">
    <location>
        <begin position="12"/>
        <end position="21"/>
    </location>
</feature>
<dbReference type="EMBL" id="HBIV01026890">
    <property type="protein sequence ID" value="CAE0667648.1"/>
    <property type="molecule type" value="Transcribed_RNA"/>
</dbReference>
<dbReference type="PROSITE" id="PS50030">
    <property type="entry name" value="UBA"/>
    <property type="match status" value="1"/>
</dbReference>
<protein>
    <recommendedName>
        <fullName evidence="5">UBA domain-containing protein</fullName>
    </recommendedName>
</protein>
<evidence type="ECO:0000313" key="6">
    <source>
        <dbReference type="EMBL" id="CAE0667648.1"/>
    </source>
</evidence>
<dbReference type="SUPFAM" id="SSF46934">
    <property type="entry name" value="UBA-like"/>
    <property type="match status" value="1"/>
</dbReference>
<dbReference type="InterPro" id="IPR015940">
    <property type="entry name" value="UBA"/>
</dbReference>